<dbReference type="Proteomes" id="UP000053958">
    <property type="component" value="Unassembled WGS sequence"/>
</dbReference>
<dbReference type="STRING" id="1408163.A0A0F4Z1F7"/>
<evidence type="ECO:0000259" key="2">
    <source>
        <dbReference type="Pfam" id="PF00583"/>
    </source>
</evidence>
<feature type="region of interest" description="Disordered" evidence="1">
    <location>
        <begin position="207"/>
        <end position="229"/>
    </location>
</feature>
<dbReference type="GO" id="GO:0016747">
    <property type="term" value="F:acyltransferase activity, transferring groups other than amino-acyl groups"/>
    <property type="evidence" value="ECO:0007669"/>
    <property type="project" value="InterPro"/>
</dbReference>
<dbReference type="InterPro" id="IPR000182">
    <property type="entry name" value="GNAT_dom"/>
</dbReference>
<feature type="compositionally biased region" description="Basic residues" evidence="1">
    <location>
        <begin position="19"/>
        <end position="41"/>
    </location>
</feature>
<dbReference type="OrthoDB" id="10039976at2759"/>
<dbReference type="Gene3D" id="3.40.630.30">
    <property type="match status" value="1"/>
</dbReference>
<gene>
    <name evidence="3" type="ORF">T310_1624</name>
</gene>
<protein>
    <recommendedName>
        <fullName evidence="2">N-acetyltransferase domain-containing protein</fullName>
    </recommendedName>
</protein>
<accession>A0A0F4Z1F7</accession>
<comment type="caution">
    <text evidence="3">The sequence shown here is derived from an EMBL/GenBank/DDBJ whole genome shotgun (WGS) entry which is preliminary data.</text>
</comment>
<dbReference type="Pfam" id="PF00583">
    <property type="entry name" value="Acetyltransf_1"/>
    <property type="match status" value="1"/>
</dbReference>
<dbReference type="EMBL" id="LASV01000065">
    <property type="protein sequence ID" value="KKA24339.1"/>
    <property type="molecule type" value="Genomic_DNA"/>
</dbReference>
<feature type="domain" description="N-acetyltransferase" evidence="2">
    <location>
        <begin position="124"/>
        <end position="170"/>
    </location>
</feature>
<evidence type="ECO:0000313" key="3">
    <source>
        <dbReference type="EMBL" id="KKA24339.1"/>
    </source>
</evidence>
<dbReference type="PANTHER" id="PTHR43233">
    <property type="entry name" value="FAMILY N-ACETYLTRANSFERASE, PUTATIVE (AFU_ORTHOLOGUE AFUA_6G03350)-RELATED"/>
    <property type="match status" value="1"/>
</dbReference>
<name>A0A0F4Z1F7_RASE3</name>
<dbReference type="AlphaFoldDB" id="A0A0F4Z1F7"/>
<dbReference type="RefSeq" id="XP_013330951.1">
    <property type="nucleotide sequence ID" value="XM_013475497.1"/>
</dbReference>
<dbReference type="InterPro" id="IPR053144">
    <property type="entry name" value="Acetyltransferase_Butenolide"/>
</dbReference>
<dbReference type="InterPro" id="IPR016181">
    <property type="entry name" value="Acyl_CoA_acyltransferase"/>
</dbReference>
<dbReference type="CDD" id="cd04301">
    <property type="entry name" value="NAT_SF"/>
    <property type="match status" value="1"/>
</dbReference>
<keyword evidence="4" id="KW-1185">Reference proteome</keyword>
<dbReference type="SUPFAM" id="SSF55729">
    <property type="entry name" value="Acyl-CoA N-acyltransferases (Nat)"/>
    <property type="match status" value="1"/>
</dbReference>
<sequence length="252" mass="27245">MTPPRILPHFPTHLDTTKRKGTHLNHNHHQNKKSKSKAKSRAGARVLLRLDRSALPLRKGRQCRLCEGLCLLGASAAGGGDAADVGWVVVLPGQGHGDDDEEEKFDVTTLLHPANSNDIEQIEQIGLARLITDTVTFAYLTDVYILPEYQGRGLGAWMMDCVAETLSSANMPHLRRTMLVTTNRALDGGRREDYYAAKFGMRVVGTERREDLGGSTSSSSGDGGGSGMVLSVMSASRRKVATTGDEDKEGAS</sequence>
<feature type="region of interest" description="Disordered" evidence="1">
    <location>
        <begin position="1"/>
        <end position="41"/>
    </location>
</feature>
<evidence type="ECO:0000256" key="1">
    <source>
        <dbReference type="SAM" id="MobiDB-lite"/>
    </source>
</evidence>
<reference evidence="3 4" key="1">
    <citation type="submission" date="2015-04" db="EMBL/GenBank/DDBJ databases">
        <authorList>
            <person name="Heijne W.H."/>
            <person name="Fedorova N.D."/>
            <person name="Nierman W.C."/>
            <person name="Vollebregt A.W."/>
            <person name="Zhao Z."/>
            <person name="Wu L."/>
            <person name="Kumar M."/>
            <person name="Stam H."/>
            <person name="van den Berg M.A."/>
            <person name="Pel H.J."/>
        </authorList>
    </citation>
    <scope>NUCLEOTIDE SEQUENCE [LARGE SCALE GENOMIC DNA]</scope>
    <source>
        <strain evidence="3 4">CBS 393.64</strain>
    </source>
</reference>
<proteinExistence type="predicted"/>
<dbReference type="PANTHER" id="PTHR43233:SF1">
    <property type="entry name" value="FAMILY N-ACETYLTRANSFERASE, PUTATIVE (AFU_ORTHOLOGUE AFUA_6G03350)-RELATED"/>
    <property type="match status" value="1"/>
</dbReference>
<dbReference type="GeneID" id="25313975"/>
<evidence type="ECO:0000313" key="4">
    <source>
        <dbReference type="Proteomes" id="UP000053958"/>
    </source>
</evidence>
<organism evidence="3 4">
    <name type="scientific">Rasamsonia emersonii (strain ATCC 16479 / CBS 393.64 / IMI 116815)</name>
    <dbReference type="NCBI Taxonomy" id="1408163"/>
    <lineage>
        <taxon>Eukaryota</taxon>
        <taxon>Fungi</taxon>
        <taxon>Dikarya</taxon>
        <taxon>Ascomycota</taxon>
        <taxon>Pezizomycotina</taxon>
        <taxon>Eurotiomycetes</taxon>
        <taxon>Eurotiomycetidae</taxon>
        <taxon>Eurotiales</taxon>
        <taxon>Trichocomaceae</taxon>
        <taxon>Rasamsonia</taxon>
    </lineage>
</organism>